<feature type="signal peptide" evidence="1">
    <location>
        <begin position="1"/>
        <end position="22"/>
    </location>
</feature>
<evidence type="ECO:0008006" key="4">
    <source>
        <dbReference type="Google" id="ProtNLM"/>
    </source>
</evidence>
<protein>
    <recommendedName>
        <fullName evidence="4">SPOR domain-containing protein</fullName>
    </recommendedName>
</protein>
<keyword evidence="1" id="KW-0732">Signal</keyword>
<reference evidence="2 3" key="1">
    <citation type="submission" date="2020-08" db="EMBL/GenBank/DDBJ databases">
        <title>Genome sequence of Sphingomonas sediminicola KACC 15039T.</title>
        <authorList>
            <person name="Hyun D.-W."/>
            <person name="Bae J.-W."/>
        </authorList>
    </citation>
    <scope>NUCLEOTIDE SEQUENCE [LARGE SCALE GENOMIC DNA]</scope>
    <source>
        <strain evidence="2 3">KACC 15039</strain>
    </source>
</reference>
<dbReference type="RefSeq" id="WP_187708689.1">
    <property type="nucleotide sequence ID" value="NZ_CP060782.1"/>
</dbReference>
<evidence type="ECO:0000256" key="1">
    <source>
        <dbReference type="SAM" id="SignalP"/>
    </source>
</evidence>
<accession>A0ABX6T8J8</accession>
<proteinExistence type="predicted"/>
<name>A0ABX6T8J8_9SPHN</name>
<sequence length="189" mass="19860">MTKKLMAGAAVLAALLPAASQAQEQPSTELVLYPKGHYKGAGYSIAGASQSMRVFTVRSVKIPEGMAWELCSGNTFTGCTEFSASDPAMIMNVRSVRPVAAKITTVGAAVGTVVTGPNPSLHGLASEYFVAPAVTNGGARVEVTPGTSEAMSQKARDFCRSHGWRQSVYARLQTIEGRSFLADVLCADE</sequence>
<keyword evidence="3" id="KW-1185">Reference proteome</keyword>
<feature type="chain" id="PRO_5046798062" description="SPOR domain-containing protein" evidence="1">
    <location>
        <begin position="23"/>
        <end position="189"/>
    </location>
</feature>
<evidence type="ECO:0000313" key="2">
    <source>
        <dbReference type="EMBL" id="QNP45736.1"/>
    </source>
</evidence>
<dbReference type="Proteomes" id="UP000516105">
    <property type="component" value="Chromosome"/>
</dbReference>
<evidence type="ECO:0000313" key="3">
    <source>
        <dbReference type="Proteomes" id="UP000516105"/>
    </source>
</evidence>
<gene>
    <name evidence="2" type="ORF">H9L14_14690</name>
</gene>
<dbReference type="EMBL" id="CP060782">
    <property type="protein sequence ID" value="QNP45736.1"/>
    <property type="molecule type" value="Genomic_DNA"/>
</dbReference>
<organism evidence="2 3">
    <name type="scientific">Sphingomonas sediminicola</name>
    <dbReference type="NCBI Taxonomy" id="386874"/>
    <lineage>
        <taxon>Bacteria</taxon>
        <taxon>Pseudomonadati</taxon>
        <taxon>Pseudomonadota</taxon>
        <taxon>Alphaproteobacteria</taxon>
        <taxon>Sphingomonadales</taxon>
        <taxon>Sphingomonadaceae</taxon>
        <taxon>Sphingomonas</taxon>
    </lineage>
</organism>